<dbReference type="RefSeq" id="WP_012164101.1">
    <property type="nucleotide sequence ID" value="NC_009925.1"/>
</dbReference>
<dbReference type="eggNOG" id="ENOG50322AE">
    <property type="taxonomic scope" value="Bacteria"/>
</dbReference>
<dbReference type="OrthoDB" id="1092794at2"/>
<dbReference type="InterPro" id="IPR045929">
    <property type="entry name" value="DUF6348"/>
</dbReference>
<protein>
    <submittedName>
        <fullName evidence="1">Uncharacterized protein</fullName>
    </submittedName>
</protein>
<dbReference type="EMBL" id="CP000828">
    <property type="protein sequence ID" value="ABW28722.1"/>
    <property type="molecule type" value="Genomic_DNA"/>
</dbReference>
<dbReference type="HOGENOM" id="CLU_105842_0_0_3"/>
<dbReference type="Pfam" id="PF19875">
    <property type="entry name" value="DUF6348"/>
    <property type="match status" value="1"/>
</dbReference>
<dbReference type="KEGG" id="amr:AM1_3732"/>
<dbReference type="STRING" id="329726.AM1_3732"/>
<proteinExistence type="predicted"/>
<accession>B0C4H9</accession>
<evidence type="ECO:0000313" key="1">
    <source>
        <dbReference type="EMBL" id="ABW28722.1"/>
    </source>
</evidence>
<name>B0C4H9_ACAM1</name>
<dbReference type="AlphaFoldDB" id="B0C4H9"/>
<dbReference type="Proteomes" id="UP000000268">
    <property type="component" value="Chromosome"/>
</dbReference>
<sequence length="217" mass="23900">MATLADVLIRLFKAHNIPCAVVEGWVLPYGQAPGIRGIWHPPKKGGAGCLDIEVLLPDGRLLIDRCAGLGDGNNAIMDGVQNFLLGSFPVLLASFYGKNDPEQVTTKRWSLAGSTWTVYIGNFSRRASQGIDMPVPKSAFTAIESAIEQSPLSADVHWFRTFYCHISAQQVFEALMDNQPWPQGEAALKDIPWEKCDGYYSVRNFLILKKEVSNTAS</sequence>
<gene>
    <name evidence="1" type="ordered locus">AM1_3732</name>
</gene>
<evidence type="ECO:0000313" key="2">
    <source>
        <dbReference type="Proteomes" id="UP000000268"/>
    </source>
</evidence>
<organism evidence="1 2">
    <name type="scientific">Acaryochloris marina (strain MBIC 11017)</name>
    <dbReference type="NCBI Taxonomy" id="329726"/>
    <lineage>
        <taxon>Bacteria</taxon>
        <taxon>Bacillati</taxon>
        <taxon>Cyanobacteriota</taxon>
        <taxon>Cyanophyceae</taxon>
        <taxon>Acaryochloridales</taxon>
        <taxon>Acaryochloridaceae</taxon>
        <taxon>Acaryochloris</taxon>
    </lineage>
</organism>
<keyword evidence="2" id="KW-1185">Reference proteome</keyword>
<reference evidence="1 2" key="1">
    <citation type="journal article" date="2008" name="Proc. Natl. Acad. Sci. U.S.A.">
        <title>Niche adaptation and genome expansion in the chlorophyll d-producing cyanobacterium Acaryochloris marina.</title>
        <authorList>
            <person name="Swingley W.D."/>
            <person name="Chen M."/>
            <person name="Cheung P.C."/>
            <person name="Conrad A.L."/>
            <person name="Dejesa L.C."/>
            <person name="Hao J."/>
            <person name="Honchak B.M."/>
            <person name="Karbach L.E."/>
            <person name="Kurdoglu A."/>
            <person name="Lahiri S."/>
            <person name="Mastrian S.D."/>
            <person name="Miyashita H."/>
            <person name="Page L."/>
            <person name="Ramakrishna P."/>
            <person name="Satoh S."/>
            <person name="Sattley W.M."/>
            <person name="Shimada Y."/>
            <person name="Taylor H.L."/>
            <person name="Tomo T."/>
            <person name="Tsuchiya T."/>
            <person name="Wang Z.T."/>
            <person name="Raymond J."/>
            <person name="Mimuro M."/>
            <person name="Blankenship R.E."/>
            <person name="Touchman J.W."/>
        </authorList>
    </citation>
    <scope>NUCLEOTIDE SEQUENCE [LARGE SCALE GENOMIC DNA]</scope>
    <source>
        <strain evidence="2">MBIC 11017</strain>
    </source>
</reference>